<feature type="domain" description="DUF2914" evidence="1">
    <location>
        <begin position="2"/>
        <end position="39"/>
    </location>
</feature>
<dbReference type="AlphaFoldDB" id="X1JP82"/>
<dbReference type="Pfam" id="PF11141">
    <property type="entry name" value="DUF2914"/>
    <property type="match status" value="1"/>
</dbReference>
<evidence type="ECO:0000259" key="1">
    <source>
        <dbReference type="Pfam" id="PF11141"/>
    </source>
</evidence>
<dbReference type="EMBL" id="BARU01044973">
    <property type="protein sequence ID" value="GAH83255.1"/>
    <property type="molecule type" value="Genomic_DNA"/>
</dbReference>
<comment type="caution">
    <text evidence="2">The sequence shown here is derived from an EMBL/GenBank/DDBJ whole genome shotgun (WGS) entry which is preliminary data.</text>
</comment>
<reference evidence="2" key="1">
    <citation type="journal article" date="2014" name="Front. Microbiol.">
        <title>High frequency of phylogenetically diverse reductive dehalogenase-homologous genes in deep subseafloor sedimentary metagenomes.</title>
        <authorList>
            <person name="Kawai M."/>
            <person name="Futagami T."/>
            <person name="Toyoda A."/>
            <person name="Takaki Y."/>
            <person name="Nishi S."/>
            <person name="Hori S."/>
            <person name="Arai W."/>
            <person name="Tsubouchi T."/>
            <person name="Morono Y."/>
            <person name="Uchiyama I."/>
            <person name="Ito T."/>
            <person name="Fujiyama A."/>
            <person name="Inagaki F."/>
            <person name="Takami H."/>
        </authorList>
    </citation>
    <scope>NUCLEOTIDE SEQUENCE</scope>
    <source>
        <strain evidence="2">Expedition CK06-06</strain>
    </source>
</reference>
<protein>
    <recommendedName>
        <fullName evidence="1">DUF2914 domain-containing protein</fullName>
    </recommendedName>
</protein>
<gene>
    <name evidence="2" type="ORF">S03H2_68410</name>
</gene>
<name>X1JP82_9ZZZZ</name>
<feature type="non-terminal residue" evidence="2">
    <location>
        <position position="1"/>
    </location>
</feature>
<dbReference type="InterPro" id="IPR022606">
    <property type="entry name" value="DUF2914"/>
</dbReference>
<accession>X1JP82</accession>
<sequence length="44" mass="5122">SSGWRTWSTKNIMDHEIGEWHVDVLGPEGELLKTVKFTIIKERP</sequence>
<organism evidence="2">
    <name type="scientific">marine sediment metagenome</name>
    <dbReference type="NCBI Taxonomy" id="412755"/>
    <lineage>
        <taxon>unclassified sequences</taxon>
        <taxon>metagenomes</taxon>
        <taxon>ecological metagenomes</taxon>
    </lineage>
</organism>
<proteinExistence type="predicted"/>
<evidence type="ECO:0000313" key="2">
    <source>
        <dbReference type="EMBL" id="GAH83255.1"/>
    </source>
</evidence>